<name>A0AAD6YWJ3_9AGAR</name>
<dbReference type="Proteomes" id="UP001218218">
    <property type="component" value="Unassembled WGS sequence"/>
</dbReference>
<reference evidence="2" key="1">
    <citation type="submission" date="2023-03" db="EMBL/GenBank/DDBJ databases">
        <title>Massive genome expansion in bonnet fungi (Mycena s.s.) driven by repeated elements and novel gene families across ecological guilds.</title>
        <authorList>
            <consortium name="Lawrence Berkeley National Laboratory"/>
            <person name="Harder C.B."/>
            <person name="Miyauchi S."/>
            <person name="Viragh M."/>
            <person name="Kuo A."/>
            <person name="Thoen E."/>
            <person name="Andreopoulos B."/>
            <person name="Lu D."/>
            <person name="Skrede I."/>
            <person name="Drula E."/>
            <person name="Henrissat B."/>
            <person name="Morin E."/>
            <person name="Kohler A."/>
            <person name="Barry K."/>
            <person name="LaButti K."/>
            <person name="Morin E."/>
            <person name="Salamov A."/>
            <person name="Lipzen A."/>
            <person name="Mereny Z."/>
            <person name="Hegedus B."/>
            <person name="Baldrian P."/>
            <person name="Stursova M."/>
            <person name="Weitz H."/>
            <person name="Taylor A."/>
            <person name="Grigoriev I.V."/>
            <person name="Nagy L.G."/>
            <person name="Martin F."/>
            <person name="Kauserud H."/>
        </authorList>
    </citation>
    <scope>NUCLEOTIDE SEQUENCE</scope>
    <source>
        <strain evidence="2">CBHHK002</strain>
    </source>
</reference>
<proteinExistence type="predicted"/>
<protein>
    <recommendedName>
        <fullName evidence="4">CxC2-like cysteine cluster KDZ transposase-associated domain-containing protein</fullName>
    </recommendedName>
</protein>
<sequence>MPASPWSPTVVVTICALEVYRVAHLRCPRLGIQAFVRALCDIHGVAPRPWLGAQFSVAFDAYLAIRAEVDSRVQVVLGRDAPHWRLKNACPCCLYKLEGEPVLKIPLMGTFDGNNSLSRFERRERVEIDEEGTCAPGPSKERLDDRVAPGDFYLSRGDVDMWKKDGMEEPMKSFSAGDGEEEEGGCNEGWQNMKEVVMSRAYGMYDETGFFPALCRHGFVLKVVEMVKSGELSKYPLSLTHHLLNVLGQVALGYDIGCKFGKLMFVHPALKELACDKNFRALVGAFHGHGHNRLCGIQNLMMYVEGVGLEALEGCESFFSKSNALASTTRYASRFHRQQAIATYLKHTDAFDTYHGLTTLLCNKYRRALEIKATYAALRETMRELGVESRAEFEQWRAKEKAHLLTLSKEPLQETLEMEYLQKLINLQDTEKRITALRGVELHIVPEPGTAAYTEAAKATRRLETQLRHAHELQMKSLAAVQDLEVRLEVVTRWVPEDERWSEVSEMVRRRRYQRALDHLQGLIISRMFELAKCNMSGTGYKLRKHIAKALQARSKAVKNAISKYNEVAQTMTPPRPTLTWEEVVEYAFLADFNLLREGREDIRGEPWAQPAGRAAMDQHYRLLRADEEIQRLNVEIRRLVTYMGDEASFLDVEEGRLREEGEEGLALQVRQLRMERARFTAIHMERLTKLSKEPGFTGDLVPGVSICRERHTHVVRVRRDNDVEMQAPSPPPPEEGPPADGEEEVESDDDDGELAEAFLTVVRITHDNALEAADS</sequence>
<comment type="caution">
    <text evidence="2">The sequence shown here is derived from an EMBL/GenBank/DDBJ whole genome shotgun (WGS) entry which is preliminary data.</text>
</comment>
<evidence type="ECO:0000313" key="2">
    <source>
        <dbReference type="EMBL" id="KAJ7300356.1"/>
    </source>
</evidence>
<accession>A0AAD6YWJ3</accession>
<keyword evidence="3" id="KW-1185">Reference proteome</keyword>
<dbReference type="InterPro" id="IPR040521">
    <property type="entry name" value="KDZ"/>
</dbReference>
<dbReference type="PANTHER" id="PTHR33096:SF1">
    <property type="entry name" value="CXC1-LIKE CYSTEINE CLUSTER ASSOCIATED WITH KDZ TRANSPOSASES DOMAIN-CONTAINING PROTEIN"/>
    <property type="match status" value="1"/>
</dbReference>
<dbReference type="PANTHER" id="PTHR33096">
    <property type="entry name" value="CXC2 DOMAIN-CONTAINING PROTEIN"/>
    <property type="match status" value="1"/>
</dbReference>
<organism evidence="2 3">
    <name type="scientific">Mycena albidolilacea</name>
    <dbReference type="NCBI Taxonomy" id="1033008"/>
    <lineage>
        <taxon>Eukaryota</taxon>
        <taxon>Fungi</taxon>
        <taxon>Dikarya</taxon>
        <taxon>Basidiomycota</taxon>
        <taxon>Agaricomycotina</taxon>
        <taxon>Agaricomycetes</taxon>
        <taxon>Agaricomycetidae</taxon>
        <taxon>Agaricales</taxon>
        <taxon>Marasmiineae</taxon>
        <taxon>Mycenaceae</taxon>
        <taxon>Mycena</taxon>
    </lineage>
</organism>
<evidence type="ECO:0000313" key="3">
    <source>
        <dbReference type="Proteomes" id="UP001218218"/>
    </source>
</evidence>
<dbReference type="Pfam" id="PF18758">
    <property type="entry name" value="KDZ"/>
    <property type="match status" value="1"/>
</dbReference>
<evidence type="ECO:0000256" key="1">
    <source>
        <dbReference type="SAM" id="MobiDB-lite"/>
    </source>
</evidence>
<feature type="compositionally biased region" description="Acidic residues" evidence="1">
    <location>
        <begin position="741"/>
        <end position="755"/>
    </location>
</feature>
<evidence type="ECO:0008006" key="4">
    <source>
        <dbReference type="Google" id="ProtNLM"/>
    </source>
</evidence>
<feature type="region of interest" description="Disordered" evidence="1">
    <location>
        <begin position="720"/>
        <end position="755"/>
    </location>
</feature>
<gene>
    <name evidence="2" type="ORF">DFH08DRAFT_919281</name>
</gene>
<dbReference type="EMBL" id="JARIHO010000178">
    <property type="protein sequence ID" value="KAJ7300356.1"/>
    <property type="molecule type" value="Genomic_DNA"/>
</dbReference>
<dbReference type="AlphaFoldDB" id="A0AAD6YWJ3"/>